<evidence type="ECO:0000256" key="1">
    <source>
        <dbReference type="SAM" id="Phobius"/>
    </source>
</evidence>
<dbReference type="EMBL" id="BRVO01000004">
    <property type="protein sequence ID" value="GLB50677.1"/>
    <property type="molecule type" value="Genomic_DNA"/>
</dbReference>
<feature type="transmembrane region" description="Helical" evidence="1">
    <location>
        <begin position="7"/>
        <end position="27"/>
    </location>
</feature>
<dbReference type="PANTHER" id="PTHR28008">
    <property type="entry name" value="DOMAIN PROTEIN, PUTATIVE (AFU_ORTHOLOGUE AFUA_3G10980)-RELATED"/>
    <property type="match status" value="1"/>
</dbReference>
<feature type="domain" description="VanZ-like" evidence="2">
    <location>
        <begin position="22"/>
        <end position="119"/>
    </location>
</feature>
<protein>
    <recommendedName>
        <fullName evidence="2">VanZ-like domain-containing protein</fullName>
    </recommendedName>
</protein>
<comment type="caution">
    <text evidence="3">The sequence shown here is derived from an EMBL/GenBank/DDBJ whole genome shotgun (WGS) entry which is preliminary data.</text>
</comment>
<gene>
    <name evidence="3" type="ORF">Y10_30450</name>
</gene>
<evidence type="ECO:0000313" key="4">
    <source>
        <dbReference type="Proteomes" id="UP001143543"/>
    </source>
</evidence>
<dbReference type="Proteomes" id="UP001143543">
    <property type="component" value="Unassembled WGS sequence"/>
</dbReference>
<dbReference type="Pfam" id="PF04892">
    <property type="entry name" value="VanZ"/>
    <property type="match status" value="1"/>
</dbReference>
<name>A0ABQ5MMV2_9FLAO</name>
<dbReference type="NCBIfam" id="NF037970">
    <property type="entry name" value="vanZ_1"/>
    <property type="match status" value="1"/>
</dbReference>
<evidence type="ECO:0000313" key="3">
    <source>
        <dbReference type="EMBL" id="GLB50677.1"/>
    </source>
</evidence>
<feature type="transmembrane region" description="Helical" evidence="1">
    <location>
        <begin position="39"/>
        <end position="57"/>
    </location>
</feature>
<dbReference type="InterPro" id="IPR006976">
    <property type="entry name" value="VanZ-like"/>
</dbReference>
<feature type="transmembrane region" description="Helical" evidence="1">
    <location>
        <begin position="99"/>
        <end position="120"/>
    </location>
</feature>
<proteinExistence type="predicted"/>
<evidence type="ECO:0000259" key="2">
    <source>
        <dbReference type="Pfam" id="PF04892"/>
    </source>
</evidence>
<sequence>MLNKNKYLIALIGWISFVTYLSLFNMSDAPKIEIENFDKLVHAGFHFIGTILWYLFIKLELKNKYLRHSLILAMAIDFLYGCIIEVLQKVLTETRHADLFDILSNAVGIVIAAVLVKIIIKKTSK</sequence>
<keyword evidence="1" id="KW-0472">Membrane</keyword>
<keyword evidence="4" id="KW-1185">Reference proteome</keyword>
<keyword evidence="1" id="KW-1133">Transmembrane helix</keyword>
<keyword evidence="1" id="KW-0812">Transmembrane</keyword>
<feature type="transmembrane region" description="Helical" evidence="1">
    <location>
        <begin position="69"/>
        <end position="87"/>
    </location>
</feature>
<reference evidence="3" key="1">
    <citation type="submission" date="2022-07" db="EMBL/GenBank/DDBJ databases">
        <title>Taxonomy of Novel Oxalotrophic and Methylotrophic Bacteria.</title>
        <authorList>
            <person name="Sahin N."/>
            <person name="Tani A."/>
        </authorList>
    </citation>
    <scope>NUCLEOTIDE SEQUENCE</scope>
    <source>
        <strain evidence="3">Y10</strain>
    </source>
</reference>
<organism evidence="3 4">
    <name type="scientific">Neptunitalea lumnitzerae</name>
    <dbReference type="NCBI Taxonomy" id="2965509"/>
    <lineage>
        <taxon>Bacteria</taxon>
        <taxon>Pseudomonadati</taxon>
        <taxon>Bacteroidota</taxon>
        <taxon>Flavobacteriia</taxon>
        <taxon>Flavobacteriales</taxon>
        <taxon>Flavobacteriaceae</taxon>
        <taxon>Neptunitalea</taxon>
    </lineage>
</organism>
<accession>A0ABQ5MMV2</accession>
<dbReference type="PANTHER" id="PTHR28008:SF1">
    <property type="entry name" value="DOMAIN PROTEIN, PUTATIVE (AFU_ORTHOLOGUE AFUA_3G10980)-RELATED"/>
    <property type="match status" value="1"/>
</dbReference>